<evidence type="ECO:0000313" key="3">
    <source>
        <dbReference type="Proteomes" id="UP001207742"/>
    </source>
</evidence>
<evidence type="ECO:0000256" key="1">
    <source>
        <dbReference type="SAM" id="SignalP"/>
    </source>
</evidence>
<dbReference type="Proteomes" id="UP001207742">
    <property type="component" value="Unassembled WGS sequence"/>
</dbReference>
<dbReference type="Gene3D" id="2.60.40.1120">
    <property type="entry name" value="Carboxypeptidase-like, regulatory domain"/>
    <property type="match status" value="1"/>
</dbReference>
<accession>A0ABT3IL87</accession>
<proteinExistence type="predicted"/>
<gene>
    <name evidence="2" type="ORF">OL497_12505</name>
</gene>
<protein>
    <recommendedName>
        <fullName evidence="4">DUF4382 domain-containing protein</fullName>
    </recommendedName>
</protein>
<comment type="caution">
    <text evidence="2">The sequence shown here is derived from an EMBL/GenBank/DDBJ whole genome shotgun (WGS) entry which is preliminary data.</text>
</comment>
<sequence length="194" mass="19928">MKRTITGTLALATLVVGMSAFKSADATTVKSVDSIATSVNNFKSIDSVMHADSLGSVDSLVRVDSLVSLDSLQGKGMNTLLALDSLSGADSVSHLNVVRSVDSVQSVDSIRAVEGGSITGKITPAEGATEIEADNGTEKLKAAVSQGSFAIPAAKSGTYTITILGKAPFKNAVIKDVKVEDGKATDLGEIKLEQ</sequence>
<name>A0ABT3IL87_9BACT</name>
<keyword evidence="1" id="KW-0732">Signal</keyword>
<evidence type="ECO:0000313" key="2">
    <source>
        <dbReference type="EMBL" id="MCW3484724.1"/>
    </source>
</evidence>
<evidence type="ECO:0008006" key="4">
    <source>
        <dbReference type="Google" id="ProtNLM"/>
    </source>
</evidence>
<feature type="signal peptide" evidence="1">
    <location>
        <begin position="1"/>
        <end position="26"/>
    </location>
</feature>
<reference evidence="2 3" key="1">
    <citation type="submission" date="2022-10" db="EMBL/GenBank/DDBJ databases">
        <title>Chitinophaga nivalis PC15 sp. nov., isolated from Pyeongchang county, South Korea.</title>
        <authorList>
            <person name="Trinh H.N."/>
        </authorList>
    </citation>
    <scope>NUCLEOTIDE SEQUENCE [LARGE SCALE GENOMIC DNA]</scope>
    <source>
        <strain evidence="2 3">PC14</strain>
    </source>
</reference>
<dbReference type="EMBL" id="JAPDNS010000001">
    <property type="protein sequence ID" value="MCW3484724.1"/>
    <property type="molecule type" value="Genomic_DNA"/>
</dbReference>
<dbReference type="RefSeq" id="WP_264730569.1">
    <property type="nucleotide sequence ID" value="NZ_JAPDNR010000001.1"/>
</dbReference>
<organism evidence="2 3">
    <name type="scientific">Chitinophaga nivalis</name>
    <dbReference type="NCBI Taxonomy" id="2991709"/>
    <lineage>
        <taxon>Bacteria</taxon>
        <taxon>Pseudomonadati</taxon>
        <taxon>Bacteroidota</taxon>
        <taxon>Chitinophagia</taxon>
        <taxon>Chitinophagales</taxon>
        <taxon>Chitinophagaceae</taxon>
        <taxon>Chitinophaga</taxon>
    </lineage>
</organism>
<keyword evidence="3" id="KW-1185">Reference proteome</keyword>
<feature type="chain" id="PRO_5045569636" description="DUF4382 domain-containing protein" evidence="1">
    <location>
        <begin position="27"/>
        <end position="194"/>
    </location>
</feature>